<feature type="region of interest" description="Disordered" evidence="1">
    <location>
        <begin position="221"/>
        <end position="260"/>
    </location>
</feature>
<reference evidence="2 3" key="1">
    <citation type="submission" date="2016-06" db="EMBL/GenBank/DDBJ databases">
        <title>Evolution of pathogenesis and genome organization in the Tremellales.</title>
        <authorList>
            <person name="Cuomo C."/>
            <person name="Litvintseva A."/>
            <person name="Heitman J."/>
            <person name="Chen Y."/>
            <person name="Sun S."/>
            <person name="Springer D."/>
            <person name="Dromer F."/>
            <person name="Young S."/>
            <person name="Zeng Q."/>
            <person name="Chapman S."/>
            <person name="Gujja S."/>
            <person name="Saif S."/>
            <person name="Birren B."/>
        </authorList>
    </citation>
    <scope>NUCLEOTIDE SEQUENCE [LARGE SCALE GENOMIC DNA]</scope>
    <source>
        <strain evidence="2 3">ATCC 28783</strain>
    </source>
</reference>
<protein>
    <recommendedName>
        <fullName evidence="4">BTB domain-containing protein</fullName>
    </recommendedName>
</protein>
<keyword evidence="3" id="KW-1185">Reference proteome</keyword>
<gene>
    <name evidence="2" type="ORF">M231_05972</name>
</gene>
<comment type="caution">
    <text evidence="2">The sequence shown here is derived from an EMBL/GenBank/DDBJ whole genome shotgun (WGS) entry which is preliminary data.</text>
</comment>
<organism evidence="2 3">
    <name type="scientific">Tremella mesenterica</name>
    <name type="common">Jelly fungus</name>
    <dbReference type="NCBI Taxonomy" id="5217"/>
    <lineage>
        <taxon>Eukaryota</taxon>
        <taxon>Fungi</taxon>
        <taxon>Dikarya</taxon>
        <taxon>Basidiomycota</taxon>
        <taxon>Agaricomycotina</taxon>
        <taxon>Tremellomycetes</taxon>
        <taxon>Tremellales</taxon>
        <taxon>Tremellaceae</taxon>
        <taxon>Tremella</taxon>
    </lineage>
</organism>
<dbReference type="Gene3D" id="3.30.710.10">
    <property type="entry name" value="Potassium Channel Kv1.1, Chain A"/>
    <property type="match status" value="1"/>
</dbReference>
<dbReference type="AlphaFoldDB" id="A0A4V1M3G0"/>
<evidence type="ECO:0008006" key="4">
    <source>
        <dbReference type="Google" id="ProtNLM"/>
    </source>
</evidence>
<feature type="compositionally biased region" description="Low complexity" evidence="1">
    <location>
        <begin position="225"/>
        <end position="245"/>
    </location>
</feature>
<accession>A0A4V1M3G0</accession>
<name>A0A4V1M3G0_TREME</name>
<dbReference type="InParanoid" id="A0A4V1M3G0"/>
<dbReference type="STRING" id="5217.A0A4V1M3G0"/>
<evidence type="ECO:0000313" key="2">
    <source>
        <dbReference type="EMBL" id="RXK36737.1"/>
    </source>
</evidence>
<sequence length="260" mass="29809">MSNSTKTSSSTQDLKWDEYYNDPSANVIFVSSDNVHFRVHGWNLKRHSQVFADMLTLPQSAPVENSHPPTVKPIELDVSSKILRPFLDLFHSSLPSTLDFQLKELRALVDLCDRFETRSIKIKALDAFKPLADTDPISTFALAARHGHLELAKAAISHFKDDNDDFWEDWFKMAENSLNDIPTRWLLALFQRRTGAIFKNDVRLCPWTVVAPNFTPTMYPKKVTKTSTPTITQTPTQSPTQNPSQDRSPLAYKRRRFMKK</sequence>
<dbReference type="Proteomes" id="UP000289152">
    <property type="component" value="Unassembled WGS sequence"/>
</dbReference>
<dbReference type="OrthoDB" id="2591681at2759"/>
<proteinExistence type="predicted"/>
<evidence type="ECO:0000256" key="1">
    <source>
        <dbReference type="SAM" id="MobiDB-lite"/>
    </source>
</evidence>
<evidence type="ECO:0000313" key="3">
    <source>
        <dbReference type="Proteomes" id="UP000289152"/>
    </source>
</evidence>
<dbReference type="VEuPathDB" id="FungiDB:TREMEDRAFT_63928"/>
<dbReference type="EMBL" id="SDIL01000088">
    <property type="protein sequence ID" value="RXK36737.1"/>
    <property type="molecule type" value="Genomic_DNA"/>
</dbReference>
<dbReference type="InterPro" id="IPR011333">
    <property type="entry name" value="SKP1/BTB/POZ_sf"/>
</dbReference>